<evidence type="ECO:0000313" key="3">
    <source>
        <dbReference type="Proteomes" id="UP001208557"/>
    </source>
</evidence>
<dbReference type="AlphaFoldDB" id="A0ABD4VKK6"/>
<dbReference type="RefSeq" id="WP_268686053.1">
    <property type="nucleotide sequence ID" value="NZ_JAKUVJ010000007.1"/>
</dbReference>
<organism evidence="2 3">
    <name type="scientific">Streptococcus sanguinis</name>
    <dbReference type="NCBI Taxonomy" id="1305"/>
    <lineage>
        <taxon>Bacteria</taxon>
        <taxon>Bacillati</taxon>
        <taxon>Bacillota</taxon>
        <taxon>Bacilli</taxon>
        <taxon>Lactobacillales</taxon>
        <taxon>Streptococcaceae</taxon>
        <taxon>Streptococcus</taxon>
    </lineage>
</organism>
<accession>A0ABD4VKK6</accession>
<sequence>MEEYLNLYHQKLWEVANDNIVGVFINPLILFLVLFFYPIIVYHFVIEKKQVKLLLMMSSIPVIFGFSCLIVEYRDVYNQIKNSTSDKHMVFFLNYQDREGFLGYSKNDEEIQFASVDEKLHEKDIIMFVNSNVLYTGLLNDLSAKLPGGHQATRIIPIVLVGYTEKDGIWESIDIRIAPGDNKDDFERFSKLIHIKKEDTISSKFISDFQELYETNLQIEKKNY</sequence>
<name>A0ABD4VKK6_STRSA</name>
<gene>
    <name evidence="2" type="ORF">MK406_07860</name>
</gene>
<feature type="transmembrane region" description="Helical" evidence="1">
    <location>
        <begin position="53"/>
        <end position="73"/>
    </location>
</feature>
<keyword evidence="1" id="KW-0472">Membrane</keyword>
<dbReference type="EMBL" id="JAKUVJ010000007">
    <property type="protein sequence ID" value="MCY7034982.1"/>
    <property type="molecule type" value="Genomic_DNA"/>
</dbReference>
<evidence type="ECO:0008006" key="4">
    <source>
        <dbReference type="Google" id="ProtNLM"/>
    </source>
</evidence>
<feature type="transmembrane region" description="Helical" evidence="1">
    <location>
        <begin position="20"/>
        <end position="46"/>
    </location>
</feature>
<evidence type="ECO:0000256" key="1">
    <source>
        <dbReference type="SAM" id="Phobius"/>
    </source>
</evidence>
<reference evidence="2 3" key="1">
    <citation type="journal article" date="2022" name="Med Res Arch">
        <title>Genomic identification of streptococcal strains and relation to clinical characteristics. A substudy to The Partial Oral Treatment of Endocarditis (POET) Trial.</title>
        <authorList>
            <person name="Christensen J."/>
            <person name="Jensen C."/>
            <person name="Dargis R."/>
            <person name="Nielsen X."/>
            <person name="Pries- Heje M."/>
            <person name="Wiingaard C."/>
            <person name="Ihlemann N."/>
            <person name="Gill S."/>
            <person name="Bruun N."/>
            <person name="Elming H."/>
            <person name="Povlsen J."/>
            <person name="Madsen T."/>
            <person name="Jensen K."/>
            <person name="Fuursted K."/>
            <person name="Ostergaard L."/>
            <person name="Christiansen U."/>
            <person name="Rosenvinge F."/>
            <person name="Helweg-Larsen J."/>
            <person name="Fosbol E."/>
            <person name="Kober L."/>
            <person name="Torp-Pedersen C."/>
            <person name="Tonder N."/>
            <person name="Moser C."/>
            <person name="Iversen K."/>
            <person name="Bundgaard H."/>
        </authorList>
    </citation>
    <scope>NUCLEOTIDE SEQUENCE [LARGE SCALE GENOMIC DNA]</scope>
    <source>
        <strain evidence="2 3">A12055600</strain>
    </source>
</reference>
<proteinExistence type="predicted"/>
<keyword evidence="1" id="KW-0812">Transmembrane</keyword>
<dbReference type="Proteomes" id="UP001208557">
    <property type="component" value="Unassembled WGS sequence"/>
</dbReference>
<comment type="caution">
    <text evidence="2">The sequence shown here is derived from an EMBL/GenBank/DDBJ whole genome shotgun (WGS) entry which is preliminary data.</text>
</comment>
<keyword evidence="1" id="KW-1133">Transmembrane helix</keyword>
<protein>
    <recommendedName>
        <fullName evidence="4">ABC transporter permease</fullName>
    </recommendedName>
</protein>
<evidence type="ECO:0000313" key="2">
    <source>
        <dbReference type="EMBL" id="MCY7034982.1"/>
    </source>
</evidence>